<dbReference type="AlphaFoldDB" id="A0A7J5BDU3"/>
<evidence type="ECO:0000313" key="3">
    <source>
        <dbReference type="Proteomes" id="UP000433493"/>
    </source>
</evidence>
<dbReference type="Pfam" id="PF07561">
    <property type="entry name" value="DUF1540"/>
    <property type="match status" value="2"/>
</dbReference>
<proteinExistence type="predicted"/>
<sequence>MNDNLTRITSCTATACSFNHDSGCSAPAITMGRREDTASCTTFVALDADGGLPVVGGHVAACQMTECVHNRNLMCTSNAITVNGSTAQCSMFEVASAAAA</sequence>
<evidence type="ECO:0000259" key="1">
    <source>
        <dbReference type="Pfam" id="PF07561"/>
    </source>
</evidence>
<feature type="domain" description="DUF1540" evidence="1">
    <location>
        <begin position="62"/>
        <end position="88"/>
    </location>
</feature>
<comment type="caution">
    <text evidence="2">The sequence shown here is derived from an EMBL/GenBank/DDBJ whole genome shotgun (WGS) entry which is preliminary data.</text>
</comment>
<dbReference type="EMBL" id="WBKB01000002">
    <property type="protein sequence ID" value="KAB1644222.1"/>
    <property type="molecule type" value="Genomic_DNA"/>
</dbReference>
<feature type="domain" description="DUF1540" evidence="1">
    <location>
        <begin position="10"/>
        <end position="43"/>
    </location>
</feature>
<name>A0A7J5BDU3_9MICO</name>
<protein>
    <submittedName>
        <fullName evidence="2">DUF1540 domain-containing protein</fullName>
    </submittedName>
</protein>
<reference evidence="2 3" key="1">
    <citation type="submission" date="2019-09" db="EMBL/GenBank/DDBJ databases">
        <title>Phylogeny of genus Pseudoclavibacter and closely related genus.</title>
        <authorList>
            <person name="Li Y."/>
        </authorList>
    </citation>
    <scope>NUCLEOTIDE SEQUENCE [LARGE SCALE GENOMIC DNA]</scope>
    <source>
        <strain evidence="2 3">KCTC 13959</strain>
    </source>
</reference>
<evidence type="ECO:0000313" key="2">
    <source>
        <dbReference type="EMBL" id="KAB1644222.1"/>
    </source>
</evidence>
<dbReference type="OrthoDB" id="3213529at2"/>
<dbReference type="RefSeq" id="WP_158051725.1">
    <property type="nucleotide sequence ID" value="NZ_WBKB01000002.1"/>
</dbReference>
<gene>
    <name evidence="2" type="ORF">F8O05_05485</name>
</gene>
<dbReference type="Proteomes" id="UP000433493">
    <property type="component" value="Unassembled WGS sequence"/>
</dbReference>
<dbReference type="InterPro" id="IPR011437">
    <property type="entry name" value="DUF1540"/>
</dbReference>
<accession>A0A7J5BDU3</accession>
<organism evidence="2 3">
    <name type="scientific">Gulosibacter chungangensis</name>
    <dbReference type="NCBI Taxonomy" id="979746"/>
    <lineage>
        <taxon>Bacteria</taxon>
        <taxon>Bacillati</taxon>
        <taxon>Actinomycetota</taxon>
        <taxon>Actinomycetes</taxon>
        <taxon>Micrococcales</taxon>
        <taxon>Microbacteriaceae</taxon>
        <taxon>Gulosibacter</taxon>
    </lineage>
</organism>
<keyword evidence="3" id="KW-1185">Reference proteome</keyword>